<dbReference type="RefSeq" id="WP_078787896.1">
    <property type="nucleotide sequence ID" value="NZ_FMTO01000012.1"/>
</dbReference>
<name>A0A1T4PQN0_9FIRM</name>
<evidence type="ECO:0000313" key="2">
    <source>
        <dbReference type="Proteomes" id="UP000189857"/>
    </source>
</evidence>
<reference evidence="1 2" key="1">
    <citation type="submission" date="2017-02" db="EMBL/GenBank/DDBJ databases">
        <authorList>
            <person name="Peterson S.W."/>
        </authorList>
    </citation>
    <scope>NUCLEOTIDE SEQUENCE [LARGE SCALE GENOMIC DNA]</scope>
    <source>
        <strain evidence="1 2">ATCC 17233</strain>
    </source>
</reference>
<dbReference type="AlphaFoldDB" id="A0A1T4PQN0"/>
<protein>
    <recommendedName>
        <fullName evidence="3">Catalase</fullName>
    </recommendedName>
</protein>
<dbReference type="InterPro" id="IPR043721">
    <property type="entry name" value="DUF5662"/>
</dbReference>
<sequence>MNKTKIKKYASNFKNHLSTINRHREEVRKNCFRCGLYKQGLLHDLSKYSWTEFSQGVKYFQGDRSPNDAEREEKGYTSAWLHHKGRNKHHLEYWIDYDNNKSDKGLQGMRMPDNYIIEMFCDRVAASKIYQGDKYTDASPRDYYLRGRDRYVLHPYARKKLELLLNMLVDKGEDYTFRYAARWVKAYKKRVKCCGGICCKKCSNKNK</sequence>
<dbReference type="OrthoDB" id="9784470at2"/>
<accession>A0A1T4PQN0</accession>
<evidence type="ECO:0000313" key="1">
    <source>
        <dbReference type="EMBL" id="SJZ93537.1"/>
    </source>
</evidence>
<dbReference type="Proteomes" id="UP000189857">
    <property type="component" value="Unassembled WGS sequence"/>
</dbReference>
<dbReference type="Pfam" id="PF18907">
    <property type="entry name" value="DUF5662"/>
    <property type="match status" value="1"/>
</dbReference>
<evidence type="ECO:0008006" key="3">
    <source>
        <dbReference type="Google" id="ProtNLM"/>
    </source>
</evidence>
<dbReference type="EMBL" id="FUXA01000013">
    <property type="protein sequence ID" value="SJZ93537.1"/>
    <property type="molecule type" value="Genomic_DNA"/>
</dbReference>
<proteinExistence type="predicted"/>
<organism evidence="1 2">
    <name type="scientific">Eubacterium ruminantium</name>
    <dbReference type="NCBI Taxonomy" id="42322"/>
    <lineage>
        <taxon>Bacteria</taxon>
        <taxon>Bacillati</taxon>
        <taxon>Bacillota</taxon>
        <taxon>Clostridia</taxon>
        <taxon>Eubacteriales</taxon>
        <taxon>Eubacteriaceae</taxon>
        <taxon>Eubacterium</taxon>
    </lineage>
</organism>
<keyword evidence="2" id="KW-1185">Reference proteome</keyword>
<gene>
    <name evidence="1" type="ORF">SAMN02745110_02092</name>
</gene>